<evidence type="ECO:0000256" key="1">
    <source>
        <dbReference type="ARBA" id="ARBA00012540"/>
    </source>
</evidence>
<dbReference type="InterPro" id="IPR001296">
    <property type="entry name" value="Glyco_trans_1"/>
</dbReference>
<dbReference type="InterPro" id="IPR012820">
    <property type="entry name" value="Sucrose_synthase_pln/cyn"/>
</dbReference>
<evidence type="ECO:0000259" key="7">
    <source>
        <dbReference type="Pfam" id="PF00534"/>
    </source>
</evidence>
<evidence type="ECO:0000313" key="10">
    <source>
        <dbReference type="EMBL" id="NDJ18645.1"/>
    </source>
</evidence>
<keyword evidence="4 10" id="KW-0808">Transferase</keyword>
<dbReference type="Gene3D" id="3.40.50.2000">
    <property type="entry name" value="Glycogen Phosphorylase B"/>
    <property type="match status" value="2"/>
</dbReference>
<dbReference type="AlphaFoldDB" id="A0A8J7ZAY4"/>
<dbReference type="Proteomes" id="UP000646053">
    <property type="component" value="Unassembled WGS sequence"/>
</dbReference>
<dbReference type="GO" id="GO:0005985">
    <property type="term" value="P:sucrose metabolic process"/>
    <property type="evidence" value="ECO:0007669"/>
    <property type="project" value="UniProtKB-UniRule"/>
</dbReference>
<dbReference type="Gene3D" id="1.20.120.1230">
    <property type="match status" value="1"/>
</dbReference>
<evidence type="ECO:0000256" key="4">
    <source>
        <dbReference type="ARBA" id="ARBA00022679"/>
    </source>
</evidence>
<feature type="domain" description="Sucrose synthase EPBD" evidence="9">
    <location>
        <begin position="156"/>
        <end position="244"/>
    </location>
</feature>
<protein>
    <recommendedName>
        <fullName evidence="2 6">Sucrose synthase</fullName>
        <ecNumber evidence="1 6">2.4.1.13</ecNumber>
    </recommendedName>
</protein>
<dbReference type="SUPFAM" id="SSF53756">
    <property type="entry name" value="UDP-Glycosyltransferase/glycogen phosphorylase"/>
    <property type="match status" value="1"/>
</dbReference>
<keyword evidence="11" id="KW-1185">Reference proteome</keyword>
<gene>
    <name evidence="10" type="ORF">GS601_15350</name>
</gene>
<dbReference type="InterPro" id="IPR056736">
    <property type="entry name" value="SUS_EPBD"/>
</dbReference>
<evidence type="ECO:0000313" key="11">
    <source>
        <dbReference type="Proteomes" id="UP000646053"/>
    </source>
</evidence>
<dbReference type="NCBIfam" id="TIGR02470">
    <property type="entry name" value="sucr_synth"/>
    <property type="match status" value="1"/>
</dbReference>
<comment type="catalytic activity">
    <reaction evidence="5">
        <text>an NDP-alpha-D-glucose + D-fructose = a ribonucleoside 5'-diphosphate + sucrose + H(+)</text>
        <dbReference type="Rhea" id="RHEA:16241"/>
        <dbReference type="ChEBI" id="CHEBI:15378"/>
        <dbReference type="ChEBI" id="CHEBI:17992"/>
        <dbReference type="ChEBI" id="CHEBI:37721"/>
        <dbReference type="ChEBI" id="CHEBI:57930"/>
        <dbReference type="ChEBI" id="CHEBI:76533"/>
        <dbReference type="EC" id="2.4.1.13"/>
    </reaction>
</comment>
<reference evidence="10" key="1">
    <citation type="submission" date="2019-12" db="EMBL/GenBank/DDBJ databases">
        <title>High-Quality draft genome sequences of three cyanobacteria isolated from the limestone walls of the Old Cathedral of Coimbra.</title>
        <authorList>
            <person name="Tiago I."/>
            <person name="Soares F."/>
            <person name="Portugal A."/>
        </authorList>
    </citation>
    <scope>NUCLEOTIDE SEQUENCE</scope>
    <source>
        <strain evidence="10">A</strain>
    </source>
</reference>
<dbReference type="PANTHER" id="PTHR45839">
    <property type="match status" value="1"/>
</dbReference>
<evidence type="ECO:0000259" key="8">
    <source>
        <dbReference type="Pfam" id="PF00862"/>
    </source>
</evidence>
<feature type="domain" description="Sucrose synthase first GT-B" evidence="8">
    <location>
        <begin position="267"/>
        <end position="560"/>
    </location>
</feature>
<dbReference type="EC" id="2.4.1.13" evidence="1 6"/>
<feature type="domain" description="Glycosyl transferase family 1" evidence="7">
    <location>
        <begin position="574"/>
        <end position="734"/>
    </location>
</feature>
<evidence type="ECO:0000256" key="2">
    <source>
        <dbReference type="ARBA" id="ARBA00020955"/>
    </source>
</evidence>
<evidence type="ECO:0000256" key="6">
    <source>
        <dbReference type="NCBIfam" id="TIGR02470"/>
    </source>
</evidence>
<dbReference type="Pfam" id="PF24862">
    <property type="entry name" value="SUS_EPBD"/>
    <property type="match status" value="1"/>
</dbReference>
<dbReference type="RefSeq" id="WP_162424171.1">
    <property type="nucleotide sequence ID" value="NZ_WVIE01000018.1"/>
</dbReference>
<comment type="caution">
    <text evidence="10">The sequence shown here is derived from an EMBL/GenBank/DDBJ whole genome shotgun (WGS) entry which is preliminary data.</text>
</comment>
<dbReference type="Gene3D" id="3.10.450.330">
    <property type="match status" value="1"/>
</dbReference>
<sequence length="816" mass="93641">MYQLIQSVLHDREETRALHQVIAALIAAEDGVTEQMSARHYFLHNDILRCFEAGCQQQQKPAHFYHSSAIGRLIHCTHELILEGDDVWFVLRPWIGSQQIWRFDRDLTTPTLMTPSALLDARDRWVGRYQPNLVELDLSSFYKNEPSISDPRSIGQGVAFLNRYLAHQVSDNPQYWLQTTYDVLSHQVCDGIPLMLNDRIQSGEELVQQVKAAIKFLGTRSRHEAYELSHPEMQALGFEPGWGNSAGRAQETLELLDYFITTPEPAILEAFVARFPSVFRVTLVSIHGWIGQQNVVLGRPETLGQVVYVLEQARALEKALHEEIRLAGLEFLGIQPHIVILTRLIPNCEGTQCELPVEQVDGTQNAWILRVPFREFNPKVTENWISKFEIAPYLEPFAIDAEAALVKHLGGRPNLIIGNYSDGNLVAFLLSRRLNVTHCNIAHVLEKPKHLFSNLYWHELEPQYHFSSQFTADLISMNAADFVVTSSYQEIVGTPDTLGQYESYKHFTMPGLYHVLDGVDLFSPKFNRIPPGVDEAVFFPYSDKQKRSNESGIWLNELVFVQEEERILGKLDDPTKRPILSLAPITVSKNLTGLVQCFAEHPELQARCNLILVTNKLQVDEAASAEEAEQIQKLHGLIERHQLHGKIRWVGIRLSVRDMGEMYRVIADRRGIFIHFALFEAFGRTILEAMVSGLPTFATEFGGPAEIIEDDKYGFLINPTNYSDATRKMIEFLDRCDADPSYWQEVSDRGIQRVHDDYTWQLHTKQLLLSTKLYSFWNYLHRNDRESLLRYLELIFHLIFKPRAATILENHMSRER</sequence>
<keyword evidence="3 10" id="KW-0328">Glycosyltransferase</keyword>
<dbReference type="PANTHER" id="PTHR45839:SF7">
    <property type="entry name" value="SUCROSE SYNTHASE 1"/>
    <property type="match status" value="1"/>
</dbReference>
<name>A0A8J7ZAY4_9CYAN</name>
<accession>A0A8J7ZAY4</accession>
<evidence type="ECO:0000256" key="3">
    <source>
        <dbReference type="ARBA" id="ARBA00022676"/>
    </source>
</evidence>
<evidence type="ECO:0000259" key="9">
    <source>
        <dbReference type="Pfam" id="PF24862"/>
    </source>
</evidence>
<evidence type="ECO:0000256" key="5">
    <source>
        <dbReference type="ARBA" id="ARBA00049030"/>
    </source>
</evidence>
<organism evidence="10 11">
    <name type="scientific">Myxacorys almedinensis A</name>
    <dbReference type="NCBI Taxonomy" id="2690445"/>
    <lineage>
        <taxon>Bacteria</taxon>
        <taxon>Bacillati</taxon>
        <taxon>Cyanobacteriota</taxon>
        <taxon>Cyanophyceae</taxon>
        <taxon>Leptolyngbyales</taxon>
        <taxon>Leptolyngbyaceae</taxon>
        <taxon>Myxacorys</taxon>
        <taxon>Myxacorys almedinensis</taxon>
    </lineage>
</organism>
<dbReference type="Pfam" id="PF00534">
    <property type="entry name" value="Glycos_transf_1"/>
    <property type="match status" value="1"/>
</dbReference>
<proteinExistence type="predicted"/>
<dbReference type="GO" id="GO:0016157">
    <property type="term" value="F:sucrose synthase activity"/>
    <property type="evidence" value="ECO:0007669"/>
    <property type="project" value="UniProtKB-UniRule"/>
</dbReference>
<dbReference type="Pfam" id="PF00862">
    <property type="entry name" value="GT-B_Sucrose_synth"/>
    <property type="match status" value="1"/>
</dbReference>
<dbReference type="InterPro" id="IPR000368">
    <property type="entry name" value="Sucrose_synth_GT-B1"/>
</dbReference>
<dbReference type="EMBL" id="WVIE01000018">
    <property type="protein sequence ID" value="NDJ18645.1"/>
    <property type="molecule type" value="Genomic_DNA"/>
</dbReference>